<name>A0ABU2ZFM7_9SPHN</name>
<feature type="transmembrane region" description="Helical" evidence="1">
    <location>
        <begin position="263"/>
        <end position="287"/>
    </location>
</feature>
<comment type="caution">
    <text evidence="2">The sequence shown here is derived from an EMBL/GenBank/DDBJ whole genome shotgun (WGS) entry which is preliminary data.</text>
</comment>
<feature type="transmembrane region" description="Helical" evidence="1">
    <location>
        <begin position="133"/>
        <end position="154"/>
    </location>
</feature>
<feature type="transmembrane region" description="Helical" evidence="1">
    <location>
        <begin position="160"/>
        <end position="182"/>
    </location>
</feature>
<dbReference type="Gene3D" id="1.20.1530.20">
    <property type="match status" value="1"/>
</dbReference>
<dbReference type="RefSeq" id="WP_311339967.1">
    <property type="nucleotide sequence ID" value="NZ_JAVRHS010000002.1"/>
</dbReference>
<keyword evidence="1" id="KW-0812">Transmembrane</keyword>
<feature type="transmembrane region" description="Helical" evidence="1">
    <location>
        <begin position="194"/>
        <end position="218"/>
    </location>
</feature>
<dbReference type="PIRSF" id="PIRSF026166">
    <property type="entry name" value="UCP026166"/>
    <property type="match status" value="1"/>
</dbReference>
<feature type="transmembrane region" description="Helical" evidence="1">
    <location>
        <begin position="42"/>
        <end position="64"/>
    </location>
</feature>
<feature type="transmembrane region" description="Helical" evidence="1">
    <location>
        <begin position="71"/>
        <end position="94"/>
    </location>
</feature>
<keyword evidence="1" id="KW-1133">Transmembrane helix</keyword>
<dbReference type="Proteomes" id="UP001259803">
    <property type="component" value="Unassembled WGS sequence"/>
</dbReference>
<dbReference type="InterPro" id="IPR016833">
    <property type="entry name" value="Put_Na-Bile_cotransptr"/>
</dbReference>
<dbReference type="InterPro" id="IPR038770">
    <property type="entry name" value="Na+/solute_symporter_sf"/>
</dbReference>
<sequence length="338" mass="35139">MHFPARLRPDGFVLALLATVLIASFLPARGGAADFAQFIADAAIVFLFFLHGAKLSRAAVIAGAVHWRLHLAVLAMTFGIFPVLGLLLTMLPLLDPDLAAGVLFLSAAPSTVQSSVAFTAIAGGNVAAAVCSAALSSLLGVFLTPALVTLLIGGEQAGQFTTAAIVTIMLQLVAPFLAGHLLRPMIGRWIEARAGLVSLADRGAILLVVYAAFGAAVAEGLWTRTGTGELLLVLLICVVMLVAALMLSAIIGRVLGFCEQDRIVILFCGSKKSLAAGVPIAGVLFPAATVGTIILPLMIFHQIQLIVCAWIARWYAQRNPSQGAENGGDVSRDAPGRS</sequence>
<evidence type="ECO:0000256" key="1">
    <source>
        <dbReference type="SAM" id="Phobius"/>
    </source>
</evidence>
<protein>
    <submittedName>
        <fullName evidence="2">Bile acid:sodium symporter family protein</fullName>
    </submittedName>
</protein>
<dbReference type="Pfam" id="PF13593">
    <property type="entry name" value="SBF_like"/>
    <property type="match status" value="1"/>
</dbReference>
<keyword evidence="1" id="KW-0472">Membrane</keyword>
<evidence type="ECO:0000313" key="2">
    <source>
        <dbReference type="EMBL" id="MDT0575405.1"/>
    </source>
</evidence>
<dbReference type="PANTHER" id="PTHR18640">
    <property type="entry name" value="SOLUTE CARRIER FAMILY 10 MEMBER 7"/>
    <property type="match status" value="1"/>
</dbReference>
<reference evidence="2 3" key="1">
    <citation type="submission" date="2023-09" db="EMBL/GenBank/DDBJ databases">
        <authorList>
            <person name="Rey-Velasco X."/>
        </authorList>
    </citation>
    <scope>NUCLEOTIDE SEQUENCE [LARGE SCALE GENOMIC DNA]</scope>
    <source>
        <strain evidence="2 3">F390</strain>
    </source>
</reference>
<proteinExistence type="predicted"/>
<feature type="transmembrane region" description="Helical" evidence="1">
    <location>
        <begin position="230"/>
        <end position="251"/>
    </location>
</feature>
<dbReference type="PANTHER" id="PTHR18640:SF5">
    <property type="entry name" value="SODIUM_BILE ACID COTRANSPORTER 7"/>
    <property type="match status" value="1"/>
</dbReference>
<organism evidence="2 3">
    <name type="scientific">Croceicoccus esteveae</name>
    <dbReference type="NCBI Taxonomy" id="3075597"/>
    <lineage>
        <taxon>Bacteria</taxon>
        <taxon>Pseudomonadati</taxon>
        <taxon>Pseudomonadota</taxon>
        <taxon>Alphaproteobacteria</taxon>
        <taxon>Sphingomonadales</taxon>
        <taxon>Erythrobacteraceae</taxon>
        <taxon>Croceicoccus</taxon>
    </lineage>
</organism>
<feature type="transmembrane region" description="Helical" evidence="1">
    <location>
        <begin position="100"/>
        <end position="121"/>
    </location>
</feature>
<keyword evidence="3" id="KW-1185">Reference proteome</keyword>
<dbReference type="EMBL" id="JAVRHS010000002">
    <property type="protein sequence ID" value="MDT0575405.1"/>
    <property type="molecule type" value="Genomic_DNA"/>
</dbReference>
<evidence type="ECO:0000313" key="3">
    <source>
        <dbReference type="Proteomes" id="UP001259803"/>
    </source>
</evidence>
<gene>
    <name evidence="2" type="ORF">RM533_04315</name>
</gene>
<accession>A0ABU2ZFM7</accession>